<evidence type="ECO:0000256" key="1">
    <source>
        <dbReference type="SAM" id="MobiDB-lite"/>
    </source>
</evidence>
<dbReference type="AlphaFoldDB" id="A0A182MH66"/>
<dbReference type="EMBL" id="AXCM01003243">
    <property type="status" value="NOT_ANNOTATED_CDS"/>
    <property type="molecule type" value="Genomic_DNA"/>
</dbReference>
<proteinExistence type="predicted"/>
<dbReference type="Proteomes" id="UP000075883">
    <property type="component" value="Unassembled WGS sequence"/>
</dbReference>
<dbReference type="EnsemblMetazoa" id="ACUA018193-RA">
    <property type="protein sequence ID" value="ACUA018193-PA"/>
    <property type="gene ID" value="ACUA018193"/>
</dbReference>
<organism evidence="2 3">
    <name type="scientific">Anopheles culicifacies</name>
    <dbReference type="NCBI Taxonomy" id="139723"/>
    <lineage>
        <taxon>Eukaryota</taxon>
        <taxon>Metazoa</taxon>
        <taxon>Ecdysozoa</taxon>
        <taxon>Arthropoda</taxon>
        <taxon>Hexapoda</taxon>
        <taxon>Insecta</taxon>
        <taxon>Pterygota</taxon>
        <taxon>Neoptera</taxon>
        <taxon>Endopterygota</taxon>
        <taxon>Diptera</taxon>
        <taxon>Nematocera</taxon>
        <taxon>Culicoidea</taxon>
        <taxon>Culicidae</taxon>
        <taxon>Anophelinae</taxon>
        <taxon>Anopheles</taxon>
        <taxon>culicifacies species complex</taxon>
    </lineage>
</organism>
<sequence>MHPYSGIVQVVPLSEAAPVPTDGLSFSFALRRFFTITSRQKMRQAEMAAATHPNAAYIPPGSSISRLPHSCSLSSYPDGQFGRPVVQRGTKREGNTNTPNEGE</sequence>
<reference evidence="3" key="1">
    <citation type="submission" date="2013-09" db="EMBL/GenBank/DDBJ databases">
        <title>The Genome Sequence of Anopheles culicifacies species A.</title>
        <authorList>
            <consortium name="The Broad Institute Genomics Platform"/>
            <person name="Neafsey D.E."/>
            <person name="Besansky N."/>
            <person name="Howell P."/>
            <person name="Walton C."/>
            <person name="Young S.K."/>
            <person name="Zeng Q."/>
            <person name="Gargeya S."/>
            <person name="Fitzgerald M."/>
            <person name="Haas B."/>
            <person name="Abouelleil A."/>
            <person name="Allen A.W."/>
            <person name="Alvarado L."/>
            <person name="Arachchi H.M."/>
            <person name="Berlin A.M."/>
            <person name="Chapman S.B."/>
            <person name="Gainer-Dewar J."/>
            <person name="Goldberg J."/>
            <person name="Griggs A."/>
            <person name="Gujja S."/>
            <person name="Hansen M."/>
            <person name="Howarth C."/>
            <person name="Imamovic A."/>
            <person name="Ireland A."/>
            <person name="Larimer J."/>
            <person name="McCowan C."/>
            <person name="Murphy C."/>
            <person name="Pearson M."/>
            <person name="Poon T.W."/>
            <person name="Priest M."/>
            <person name="Roberts A."/>
            <person name="Saif S."/>
            <person name="Shea T."/>
            <person name="Sisk P."/>
            <person name="Sykes S."/>
            <person name="Wortman J."/>
            <person name="Nusbaum C."/>
            <person name="Birren B."/>
        </authorList>
    </citation>
    <scope>NUCLEOTIDE SEQUENCE [LARGE SCALE GENOMIC DNA]</scope>
    <source>
        <strain evidence="3">A-37</strain>
    </source>
</reference>
<reference evidence="2" key="2">
    <citation type="submission" date="2020-05" db="UniProtKB">
        <authorList>
            <consortium name="EnsemblMetazoa"/>
        </authorList>
    </citation>
    <scope>IDENTIFICATION</scope>
    <source>
        <strain evidence="2">A-37</strain>
    </source>
</reference>
<evidence type="ECO:0000313" key="2">
    <source>
        <dbReference type="EnsemblMetazoa" id="ACUA018193-PA"/>
    </source>
</evidence>
<evidence type="ECO:0000313" key="3">
    <source>
        <dbReference type="Proteomes" id="UP000075883"/>
    </source>
</evidence>
<feature type="region of interest" description="Disordered" evidence="1">
    <location>
        <begin position="69"/>
        <end position="103"/>
    </location>
</feature>
<name>A0A182MH66_9DIPT</name>
<accession>A0A182MH66</accession>
<dbReference type="VEuPathDB" id="VectorBase:ACUA018193"/>
<protein>
    <submittedName>
        <fullName evidence="2">Uncharacterized protein</fullName>
    </submittedName>
</protein>
<keyword evidence="3" id="KW-1185">Reference proteome</keyword>